<dbReference type="GO" id="GO:0003689">
    <property type="term" value="F:DNA clamp loader activity"/>
    <property type="evidence" value="ECO:0007669"/>
    <property type="project" value="TreeGrafter"/>
</dbReference>
<evidence type="ECO:0000256" key="3">
    <source>
        <dbReference type="ARBA" id="ARBA00022840"/>
    </source>
</evidence>
<evidence type="ECO:0000256" key="1">
    <source>
        <dbReference type="ARBA" id="ARBA00022705"/>
    </source>
</evidence>
<keyword evidence="1" id="KW-0235">DNA replication</keyword>
<organism evidence="4">
    <name type="scientific">viral metagenome</name>
    <dbReference type="NCBI Taxonomy" id="1070528"/>
    <lineage>
        <taxon>unclassified sequences</taxon>
        <taxon>metagenomes</taxon>
        <taxon>organismal metagenomes</taxon>
    </lineage>
</organism>
<accession>A0A6C0D6X8</accession>
<evidence type="ECO:0000256" key="2">
    <source>
        <dbReference type="ARBA" id="ARBA00022741"/>
    </source>
</evidence>
<dbReference type="GO" id="GO:0005663">
    <property type="term" value="C:DNA replication factor C complex"/>
    <property type="evidence" value="ECO:0007669"/>
    <property type="project" value="TreeGrafter"/>
</dbReference>
<proteinExistence type="predicted"/>
<dbReference type="GO" id="GO:0005524">
    <property type="term" value="F:ATP binding"/>
    <property type="evidence" value="ECO:0007669"/>
    <property type="project" value="UniProtKB-KW"/>
</dbReference>
<dbReference type="PANTHER" id="PTHR11669:SF20">
    <property type="entry name" value="REPLICATION FACTOR C SUBUNIT 4"/>
    <property type="match status" value="1"/>
</dbReference>
<protein>
    <submittedName>
        <fullName evidence="4">Uncharacterized protein</fullName>
    </submittedName>
</protein>
<dbReference type="InterPro" id="IPR027417">
    <property type="entry name" value="P-loop_NTPase"/>
</dbReference>
<dbReference type="SUPFAM" id="SSF52540">
    <property type="entry name" value="P-loop containing nucleoside triphosphate hydrolases"/>
    <property type="match status" value="1"/>
</dbReference>
<dbReference type="GO" id="GO:0006281">
    <property type="term" value="P:DNA repair"/>
    <property type="evidence" value="ECO:0007669"/>
    <property type="project" value="TreeGrafter"/>
</dbReference>
<name>A0A6C0D6X8_9ZZZZ</name>
<keyword evidence="2" id="KW-0547">Nucleotide-binding</keyword>
<evidence type="ECO:0000313" key="4">
    <source>
        <dbReference type="EMBL" id="QHT12796.1"/>
    </source>
</evidence>
<keyword evidence="3" id="KW-0067">ATP-binding</keyword>
<reference evidence="4" key="1">
    <citation type="journal article" date="2020" name="Nature">
        <title>Giant virus diversity and host interactions through global metagenomics.</title>
        <authorList>
            <person name="Schulz F."/>
            <person name="Roux S."/>
            <person name="Paez-Espino D."/>
            <person name="Jungbluth S."/>
            <person name="Walsh D.A."/>
            <person name="Denef V.J."/>
            <person name="McMahon K.D."/>
            <person name="Konstantinidis K.T."/>
            <person name="Eloe-Fadrosh E.A."/>
            <person name="Kyrpides N.C."/>
            <person name="Woyke T."/>
        </authorList>
    </citation>
    <scope>NUCLEOTIDE SEQUENCE</scope>
    <source>
        <strain evidence="4">GVMAG-M-3300023174-130</strain>
    </source>
</reference>
<dbReference type="InterPro" id="IPR050238">
    <property type="entry name" value="DNA_Rep/Repair_Clamp_Loader"/>
</dbReference>
<dbReference type="GO" id="GO:0006261">
    <property type="term" value="P:DNA-templated DNA replication"/>
    <property type="evidence" value="ECO:0007669"/>
    <property type="project" value="TreeGrafter"/>
</dbReference>
<dbReference type="EMBL" id="MN739551">
    <property type="protein sequence ID" value="QHT12796.1"/>
    <property type="molecule type" value="Genomic_DNA"/>
</dbReference>
<dbReference type="AlphaFoldDB" id="A0A6C0D6X8"/>
<dbReference type="Gene3D" id="3.40.50.300">
    <property type="entry name" value="P-loop containing nucleotide triphosphate hydrolases"/>
    <property type="match status" value="1"/>
</dbReference>
<dbReference type="PANTHER" id="PTHR11669">
    <property type="entry name" value="REPLICATION FACTOR C / DNA POLYMERASE III GAMMA-TAU SUBUNIT"/>
    <property type="match status" value="1"/>
</dbReference>
<sequence length="282" mass="33499">MDLNIHQPIIEKLKYFHEMHKIPNIIFHGESGCGKRTIVNDFINIIYNNDKERIKSFVMYVNCVHGKGIKFIREELKFFSKTHINSNGGNIFKSIVLLNADKLTIDAQSALRRCIELFSHTTRFFIIVEDKYKLLKPILSRFCEIYVPEPILNDKIINLYKYNLEKTFDLKNVKKQRSEWLKKNLQKMSNNFKLNHIQLIDFSTKLYEKGYSGLDLIRLLESSPQIIYNNKTNNLSEDKLCEFLFAFNKTRKEFRNEKLIILFILNFLFLSLEHNLENISFI</sequence>